<dbReference type="Proteomes" id="UP000019116">
    <property type="component" value="Chromosome 7A"/>
</dbReference>
<dbReference type="Gramene" id="TraesPARA_EIv1.0_2275870.1">
    <property type="protein sequence ID" value="TraesPARA_EIv1.0_2275870.1.CDS"/>
    <property type="gene ID" value="TraesPARA_EIv1.0_2275870"/>
</dbReference>
<dbReference type="Gramene" id="TraesCS7A03G0504700.1">
    <property type="protein sequence ID" value="TraesCS7A03G0504700.1.CDS"/>
    <property type="gene ID" value="TraesCS7A03G0504700"/>
</dbReference>
<proteinExistence type="predicted"/>
<dbReference type="Gramene" id="TraesRN7A0100475900.1">
    <property type="protein sequence ID" value="TraesRN7A0100475900.1"/>
    <property type="gene ID" value="TraesRN7A0100475900"/>
</dbReference>
<dbReference type="Gramene" id="TraesCS7A02G216800.1">
    <property type="protein sequence ID" value="TraesCS7A02G216800.1"/>
    <property type="gene ID" value="TraesCS7A02G216800"/>
</dbReference>
<accession>A0A3B6RGP0</accession>
<evidence type="ECO:0000313" key="1">
    <source>
        <dbReference type="EnsemblPlants" id="TraesCS7A02G216800.1"/>
    </source>
</evidence>
<dbReference type="AlphaFoldDB" id="A0A3B6RGP0"/>
<protein>
    <submittedName>
        <fullName evidence="1">Uncharacterized protein</fullName>
    </submittedName>
</protein>
<dbReference type="Gramene" id="TraesROB_scaffold_079420_01G000100.1">
    <property type="protein sequence ID" value="TraesROB_scaffold_079420_01G000100.1"/>
    <property type="gene ID" value="TraesROB_scaffold_079420_01G000100"/>
</dbReference>
<keyword evidence="2" id="KW-1185">Reference proteome</keyword>
<evidence type="ECO:0000313" key="2">
    <source>
        <dbReference type="Proteomes" id="UP000019116"/>
    </source>
</evidence>
<dbReference type="EnsemblPlants" id="TraesCS7A02G216800.1">
    <property type="protein sequence ID" value="TraesCS7A02G216800.1"/>
    <property type="gene ID" value="TraesCS7A02G216800"/>
</dbReference>
<dbReference type="Gramene" id="TraesCAD_scaffold_092521_01G000200.1">
    <property type="protein sequence ID" value="TraesCAD_scaffold_092521_01G000200.1"/>
    <property type="gene ID" value="TraesCAD_scaffold_092521_01G000200"/>
</dbReference>
<organism evidence="1">
    <name type="scientific">Triticum aestivum</name>
    <name type="common">Wheat</name>
    <dbReference type="NCBI Taxonomy" id="4565"/>
    <lineage>
        <taxon>Eukaryota</taxon>
        <taxon>Viridiplantae</taxon>
        <taxon>Streptophyta</taxon>
        <taxon>Embryophyta</taxon>
        <taxon>Tracheophyta</taxon>
        <taxon>Spermatophyta</taxon>
        <taxon>Magnoliopsida</taxon>
        <taxon>Liliopsida</taxon>
        <taxon>Poales</taxon>
        <taxon>Poaceae</taxon>
        <taxon>BOP clade</taxon>
        <taxon>Pooideae</taxon>
        <taxon>Triticodae</taxon>
        <taxon>Triticeae</taxon>
        <taxon>Triticinae</taxon>
        <taxon>Triticum</taxon>
    </lineage>
</organism>
<dbReference type="Gramene" id="TraesWEE_scaffold_098409_01G000200.1">
    <property type="protein sequence ID" value="TraesWEE_scaffold_098409_01G000200.1"/>
    <property type="gene ID" value="TraesWEE_scaffold_098409_01G000200"/>
</dbReference>
<sequence>MATLEAPERQVDDFAGVKWMMMAVFRFSAMMYIAVGSCLDSFLRLTDFTGLPLFCSPSTPPFTPLLTPEELSHFEAQKVSLTSLSSSRHSGYKLKAAASVRLTGQPFRVSG</sequence>
<reference evidence="1" key="1">
    <citation type="submission" date="2018-08" db="EMBL/GenBank/DDBJ databases">
        <authorList>
            <person name="Rossello M."/>
        </authorList>
    </citation>
    <scope>NUCLEOTIDE SEQUENCE [LARGE SCALE GENOMIC DNA]</scope>
    <source>
        <strain evidence="1">cv. Chinese Spring</strain>
    </source>
</reference>
<reference evidence="1" key="2">
    <citation type="submission" date="2018-10" db="UniProtKB">
        <authorList>
            <consortium name="EnsemblPlants"/>
        </authorList>
    </citation>
    <scope>IDENTIFICATION</scope>
</reference>
<dbReference type="Gramene" id="TraesCLE_scaffold_148335_01G000200.1">
    <property type="protein sequence ID" value="TraesCLE_scaffold_148335_01G000200.1"/>
    <property type="gene ID" value="TraesCLE_scaffold_148335_01G000200"/>
</dbReference>
<name>A0A3B6RGP0_WHEAT</name>